<dbReference type="AlphaFoldDB" id="A0A292PR03"/>
<dbReference type="SUPFAM" id="SSF81383">
    <property type="entry name" value="F-box domain"/>
    <property type="match status" value="1"/>
</dbReference>
<evidence type="ECO:0000313" key="2">
    <source>
        <dbReference type="EMBL" id="CUS09989.1"/>
    </source>
</evidence>
<dbReference type="Pfam" id="PF12937">
    <property type="entry name" value="F-box-like"/>
    <property type="match status" value="1"/>
</dbReference>
<organism evidence="2 3">
    <name type="scientific">Tuber aestivum</name>
    <name type="common">summer truffle</name>
    <dbReference type="NCBI Taxonomy" id="59557"/>
    <lineage>
        <taxon>Eukaryota</taxon>
        <taxon>Fungi</taxon>
        <taxon>Dikarya</taxon>
        <taxon>Ascomycota</taxon>
        <taxon>Pezizomycotina</taxon>
        <taxon>Pezizomycetes</taxon>
        <taxon>Pezizales</taxon>
        <taxon>Tuberaceae</taxon>
        <taxon>Tuber</taxon>
    </lineage>
</organism>
<evidence type="ECO:0000259" key="1">
    <source>
        <dbReference type="Pfam" id="PF12937"/>
    </source>
</evidence>
<dbReference type="Gene3D" id="1.20.1280.50">
    <property type="match status" value="1"/>
</dbReference>
<protein>
    <recommendedName>
        <fullName evidence="1">F-box domain-containing protein</fullName>
    </recommendedName>
</protein>
<keyword evidence="3" id="KW-1185">Reference proteome</keyword>
<reference evidence="2" key="1">
    <citation type="submission" date="2015-10" db="EMBL/GenBank/DDBJ databases">
        <authorList>
            <person name="Regsiter A."/>
            <person name="william w."/>
        </authorList>
    </citation>
    <scope>NUCLEOTIDE SEQUENCE</scope>
    <source>
        <strain evidence="2">Montdore</strain>
    </source>
</reference>
<feature type="non-terminal residue" evidence="2">
    <location>
        <position position="57"/>
    </location>
</feature>
<name>A0A292PR03_9PEZI</name>
<dbReference type="Proteomes" id="UP001412239">
    <property type="component" value="Unassembled WGS sequence"/>
</dbReference>
<accession>A0A292PR03</accession>
<evidence type="ECO:0000313" key="3">
    <source>
        <dbReference type="Proteomes" id="UP001412239"/>
    </source>
</evidence>
<dbReference type="InterPro" id="IPR001810">
    <property type="entry name" value="F-box_dom"/>
</dbReference>
<dbReference type="InterPro" id="IPR036047">
    <property type="entry name" value="F-box-like_dom_sf"/>
</dbReference>
<dbReference type="EMBL" id="LN891061">
    <property type="protein sequence ID" value="CUS09989.1"/>
    <property type="molecule type" value="Genomic_DNA"/>
</dbReference>
<feature type="domain" description="F-box" evidence="1">
    <location>
        <begin position="29"/>
        <end position="57"/>
    </location>
</feature>
<gene>
    <name evidence="2" type="ORF">GSTUAT00005919001</name>
</gene>
<proteinExistence type="predicted"/>
<sequence length="57" mass="6590">MGGEGEEQEPPPSYPATIARDPLPLLAPYVAKRDLYSASLVCRSWHREFSEYLWRRP</sequence>